<name>A0A8H3QHM5_9GLOM</name>
<gene>
    <name evidence="1" type="ORF">RCL2_000670700</name>
</gene>
<evidence type="ECO:0000313" key="1">
    <source>
        <dbReference type="EMBL" id="GES79402.1"/>
    </source>
</evidence>
<evidence type="ECO:0000313" key="2">
    <source>
        <dbReference type="Proteomes" id="UP000615446"/>
    </source>
</evidence>
<dbReference type="AlphaFoldDB" id="A0A8H3QHM5"/>
<dbReference type="EMBL" id="BLAL01000043">
    <property type="protein sequence ID" value="GES79402.1"/>
    <property type="molecule type" value="Genomic_DNA"/>
</dbReference>
<reference evidence="1" key="1">
    <citation type="submission" date="2019-10" db="EMBL/GenBank/DDBJ databases">
        <title>Conservation and host-specific expression of non-tandemly repeated heterogenous ribosome RNA gene in arbuscular mycorrhizal fungi.</title>
        <authorList>
            <person name="Maeda T."/>
            <person name="Kobayashi Y."/>
            <person name="Nakagawa T."/>
            <person name="Ezawa T."/>
            <person name="Yamaguchi K."/>
            <person name="Bino T."/>
            <person name="Nishimoto Y."/>
            <person name="Shigenobu S."/>
            <person name="Kawaguchi M."/>
        </authorList>
    </citation>
    <scope>NUCLEOTIDE SEQUENCE</scope>
    <source>
        <strain evidence="1">HR1</strain>
    </source>
</reference>
<comment type="caution">
    <text evidence="1">The sequence shown here is derived from an EMBL/GenBank/DDBJ whole genome shotgun (WGS) entry which is preliminary data.</text>
</comment>
<organism evidence="1 2">
    <name type="scientific">Rhizophagus clarus</name>
    <dbReference type="NCBI Taxonomy" id="94130"/>
    <lineage>
        <taxon>Eukaryota</taxon>
        <taxon>Fungi</taxon>
        <taxon>Fungi incertae sedis</taxon>
        <taxon>Mucoromycota</taxon>
        <taxon>Glomeromycotina</taxon>
        <taxon>Glomeromycetes</taxon>
        <taxon>Glomerales</taxon>
        <taxon>Glomeraceae</taxon>
        <taxon>Rhizophagus</taxon>
    </lineage>
</organism>
<proteinExistence type="predicted"/>
<protein>
    <submittedName>
        <fullName evidence="1">Uncharacterized protein</fullName>
    </submittedName>
</protein>
<dbReference type="Proteomes" id="UP000615446">
    <property type="component" value="Unassembled WGS sequence"/>
</dbReference>
<sequence length="66" mass="8085">MLRKFLLKKAYEYDIKQEERLALLYKDHKNKSNFSNPEGFWKIIFVHLNGMHKNEINLNDIKRIIH</sequence>
<accession>A0A8H3QHM5</accession>